<dbReference type="AlphaFoldDB" id="A0A0A9BFB6"/>
<dbReference type="EMBL" id="GBRH01235271">
    <property type="protein sequence ID" value="JAD62624.1"/>
    <property type="molecule type" value="Transcribed_RNA"/>
</dbReference>
<protein>
    <submittedName>
        <fullName evidence="2">Uncharacterized protein</fullName>
    </submittedName>
</protein>
<reference evidence="2" key="1">
    <citation type="submission" date="2014-09" db="EMBL/GenBank/DDBJ databases">
        <authorList>
            <person name="Magalhaes I.L.F."/>
            <person name="Oliveira U."/>
            <person name="Santos F.R."/>
            <person name="Vidigal T.H.D.A."/>
            <person name="Brescovit A.D."/>
            <person name="Santos A.J."/>
        </authorList>
    </citation>
    <scope>NUCLEOTIDE SEQUENCE</scope>
    <source>
        <tissue evidence="2">Shoot tissue taken approximately 20 cm above the soil surface</tissue>
    </source>
</reference>
<evidence type="ECO:0000256" key="1">
    <source>
        <dbReference type="SAM" id="MobiDB-lite"/>
    </source>
</evidence>
<feature type="region of interest" description="Disordered" evidence="1">
    <location>
        <begin position="1"/>
        <end position="36"/>
    </location>
</feature>
<proteinExistence type="predicted"/>
<organism evidence="2">
    <name type="scientific">Arundo donax</name>
    <name type="common">Giant reed</name>
    <name type="synonym">Donax arundinaceus</name>
    <dbReference type="NCBI Taxonomy" id="35708"/>
    <lineage>
        <taxon>Eukaryota</taxon>
        <taxon>Viridiplantae</taxon>
        <taxon>Streptophyta</taxon>
        <taxon>Embryophyta</taxon>
        <taxon>Tracheophyta</taxon>
        <taxon>Spermatophyta</taxon>
        <taxon>Magnoliopsida</taxon>
        <taxon>Liliopsida</taxon>
        <taxon>Poales</taxon>
        <taxon>Poaceae</taxon>
        <taxon>PACMAD clade</taxon>
        <taxon>Arundinoideae</taxon>
        <taxon>Arundineae</taxon>
        <taxon>Arundo</taxon>
    </lineage>
</organism>
<name>A0A0A9BFB6_ARUDO</name>
<reference evidence="2" key="2">
    <citation type="journal article" date="2015" name="Data Brief">
        <title>Shoot transcriptome of the giant reed, Arundo donax.</title>
        <authorList>
            <person name="Barrero R.A."/>
            <person name="Guerrero F.D."/>
            <person name="Moolhuijzen P."/>
            <person name="Goolsby J.A."/>
            <person name="Tidwell J."/>
            <person name="Bellgard S.E."/>
            <person name="Bellgard M.I."/>
        </authorList>
    </citation>
    <scope>NUCLEOTIDE SEQUENCE</scope>
    <source>
        <tissue evidence="2">Shoot tissue taken approximately 20 cm above the soil surface</tissue>
    </source>
</reference>
<evidence type="ECO:0000313" key="2">
    <source>
        <dbReference type="EMBL" id="JAD62624.1"/>
    </source>
</evidence>
<sequence length="46" mass="5103">MRSHDRHMQPAANNAAFTSKAPMPPKLESMGERTHTRTALILLSSL</sequence>
<accession>A0A0A9BFB6</accession>